<dbReference type="Proteomes" id="UP000464013">
    <property type="component" value="Chromosome"/>
</dbReference>
<dbReference type="EMBL" id="CP035042">
    <property type="protein sequence ID" value="QHC50444.1"/>
    <property type="molecule type" value="Genomic_DNA"/>
</dbReference>
<accession>A0A6I6SPM9</accession>
<gene>
    <name evidence="1" type="ORF">EKK97_13830</name>
</gene>
<dbReference type="RefSeq" id="WP_159552695.1">
    <property type="nucleotide sequence ID" value="NZ_CP035042.1"/>
</dbReference>
<evidence type="ECO:0000313" key="1">
    <source>
        <dbReference type="EMBL" id="QHC50444.1"/>
    </source>
</evidence>
<evidence type="ECO:0000313" key="2">
    <source>
        <dbReference type="Proteomes" id="UP000464013"/>
    </source>
</evidence>
<name>A0A6I6SPM9_9GAMM</name>
<keyword evidence="2" id="KW-1185">Reference proteome</keyword>
<dbReference type="AlphaFoldDB" id="A0A6I6SPM9"/>
<reference evidence="1 2" key="1">
    <citation type="submission" date="2019-01" db="EMBL/GenBank/DDBJ databases">
        <title>Complete genome of a denitifying bacterium Halomons sp. BC-M4-5.</title>
        <authorList>
            <person name="Wang L."/>
            <person name="Shao Z."/>
        </authorList>
    </citation>
    <scope>NUCLEOTIDE SEQUENCE [LARGE SCALE GENOMIC DNA]</scope>
    <source>
        <strain evidence="1 2">BC-M4-5</strain>
    </source>
</reference>
<dbReference type="KEGG" id="htx:EKK97_13830"/>
<dbReference type="OrthoDB" id="9156612at2"/>
<sequence length="121" mass="13203">MSKPTDVSRFFEDLDGGVLAERLGTILSHAAGAATNNPTKKAKVSIDLIVSNIGKGSQVAIIHKLAFKIPTEHGDQAETHTTETVMYVNQGGEMTLEPKNQLDMIGHAHRKPTQQRQENDQ</sequence>
<organism evidence="1 2">
    <name type="scientific">Billgrantia tianxiuensis</name>
    <dbReference type="NCBI Taxonomy" id="2497861"/>
    <lineage>
        <taxon>Bacteria</taxon>
        <taxon>Pseudomonadati</taxon>
        <taxon>Pseudomonadota</taxon>
        <taxon>Gammaproteobacteria</taxon>
        <taxon>Oceanospirillales</taxon>
        <taxon>Halomonadaceae</taxon>
        <taxon>Billgrantia</taxon>
    </lineage>
</organism>
<proteinExistence type="predicted"/>
<protein>
    <submittedName>
        <fullName evidence="1">Uncharacterized protein</fullName>
    </submittedName>
</protein>